<evidence type="ECO:0008006" key="3">
    <source>
        <dbReference type="Google" id="ProtNLM"/>
    </source>
</evidence>
<organism evidence="1 2">
    <name type="scientific">Halomarina oriensis</name>
    <dbReference type="NCBI Taxonomy" id="671145"/>
    <lineage>
        <taxon>Archaea</taxon>
        <taxon>Methanobacteriati</taxon>
        <taxon>Methanobacteriota</taxon>
        <taxon>Stenosarchaea group</taxon>
        <taxon>Halobacteria</taxon>
        <taxon>Halobacteriales</taxon>
        <taxon>Natronomonadaceae</taxon>
        <taxon>Halomarina</taxon>
    </lineage>
</organism>
<sequence>MKRRALLGMLGAVGATALSGCVSRDDVDEALPWDAAGRALSEASDYTDSDGRTHFSVASGGYMAAEWRPNGRLAFEFIDDPPMMEWLLIDPNRDLRASGRPPEFGGWNSVEMRYPLMEGWWELSGRTIAKSESSVLGAEEKRTGGCGIPVDPRVQVDAVDVEDGTGKAQLELSNPGRAPLHVRGVRFSGDVAMRSTMKHWAFAEGEHLLMPGTTVNLTSVSMPFVDGMPESFGISLWAGNQAWNVAVENDALGATAKNATAEKE</sequence>
<accession>A0A6B0GLX3</accession>
<dbReference type="Proteomes" id="UP000451471">
    <property type="component" value="Unassembled WGS sequence"/>
</dbReference>
<keyword evidence="2" id="KW-1185">Reference proteome</keyword>
<dbReference type="EMBL" id="WSZK01000004">
    <property type="protein sequence ID" value="MWG33135.1"/>
    <property type="molecule type" value="Genomic_DNA"/>
</dbReference>
<dbReference type="AlphaFoldDB" id="A0A6B0GLX3"/>
<evidence type="ECO:0000313" key="2">
    <source>
        <dbReference type="Proteomes" id="UP000451471"/>
    </source>
</evidence>
<dbReference type="PROSITE" id="PS51257">
    <property type="entry name" value="PROKAR_LIPOPROTEIN"/>
    <property type="match status" value="1"/>
</dbReference>
<name>A0A6B0GLX3_9EURY</name>
<evidence type="ECO:0000313" key="1">
    <source>
        <dbReference type="EMBL" id="MWG33135.1"/>
    </source>
</evidence>
<protein>
    <recommendedName>
        <fullName evidence="3">Lipoprotein</fullName>
    </recommendedName>
</protein>
<dbReference type="RefSeq" id="WP_158202869.1">
    <property type="nucleotide sequence ID" value="NZ_WSZK01000004.1"/>
</dbReference>
<reference evidence="1 2" key="1">
    <citation type="submission" date="2019-12" db="EMBL/GenBank/DDBJ databases">
        <title>Halocatena pleomorpha gen. nov. sp. nov., an extremely halophilic archaeon of family Halobacteriaceae isolated from saltpan soil.</title>
        <authorList>
            <person name="Pal Y."/>
            <person name="Verma A."/>
            <person name="Krishnamurthi S."/>
            <person name="Kumar P."/>
        </authorList>
    </citation>
    <scope>NUCLEOTIDE SEQUENCE [LARGE SCALE GENOMIC DNA]</scope>
    <source>
        <strain evidence="1 2">JCM 16495</strain>
    </source>
</reference>
<gene>
    <name evidence="1" type="ORF">GQS65_01295</name>
</gene>
<proteinExistence type="predicted"/>
<comment type="caution">
    <text evidence="1">The sequence shown here is derived from an EMBL/GenBank/DDBJ whole genome shotgun (WGS) entry which is preliminary data.</text>
</comment>